<gene>
    <name evidence="3" type="ORF">NPX13_g2702</name>
</gene>
<dbReference type="SMART" id="SM00382">
    <property type="entry name" value="AAA"/>
    <property type="match status" value="1"/>
</dbReference>
<dbReference type="GO" id="GO:0005524">
    <property type="term" value="F:ATP binding"/>
    <property type="evidence" value="ECO:0007669"/>
    <property type="project" value="InterPro"/>
</dbReference>
<proteinExistence type="predicted"/>
<dbReference type="InterPro" id="IPR003959">
    <property type="entry name" value="ATPase_AAA_core"/>
</dbReference>
<dbReference type="InterPro" id="IPR056599">
    <property type="entry name" value="AAA_lid_fung"/>
</dbReference>
<evidence type="ECO:0000313" key="4">
    <source>
        <dbReference type="Proteomes" id="UP001148614"/>
    </source>
</evidence>
<dbReference type="SUPFAM" id="SSF52540">
    <property type="entry name" value="P-loop containing nucleoside triphosphate hydrolases"/>
    <property type="match status" value="1"/>
</dbReference>
<dbReference type="InterPro" id="IPR003593">
    <property type="entry name" value="AAA+_ATPase"/>
</dbReference>
<accession>A0A9W8NJK7</accession>
<name>A0A9W8NJK7_9PEZI</name>
<evidence type="ECO:0000313" key="3">
    <source>
        <dbReference type="EMBL" id="KAJ3577865.1"/>
    </source>
</evidence>
<protein>
    <recommendedName>
        <fullName evidence="2">AAA+ ATPase domain-containing protein</fullName>
    </recommendedName>
</protein>
<organism evidence="3 4">
    <name type="scientific">Xylaria arbuscula</name>
    <dbReference type="NCBI Taxonomy" id="114810"/>
    <lineage>
        <taxon>Eukaryota</taxon>
        <taxon>Fungi</taxon>
        <taxon>Dikarya</taxon>
        <taxon>Ascomycota</taxon>
        <taxon>Pezizomycotina</taxon>
        <taxon>Sordariomycetes</taxon>
        <taxon>Xylariomycetidae</taxon>
        <taxon>Xylariales</taxon>
        <taxon>Xylariaceae</taxon>
        <taxon>Xylaria</taxon>
    </lineage>
</organism>
<dbReference type="CDD" id="cd19481">
    <property type="entry name" value="RecA-like_protease"/>
    <property type="match status" value="1"/>
</dbReference>
<dbReference type="VEuPathDB" id="FungiDB:F4678DRAFT_431330"/>
<reference evidence="3" key="1">
    <citation type="submission" date="2022-07" db="EMBL/GenBank/DDBJ databases">
        <title>Genome Sequence of Xylaria arbuscula.</title>
        <authorList>
            <person name="Buettner E."/>
        </authorList>
    </citation>
    <scope>NUCLEOTIDE SEQUENCE</scope>
    <source>
        <strain evidence="3">VT107</strain>
    </source>
</reference>
<dbReference type="GO" id="GO:0016887">
    <property type="term" value="F:ATP hydrolysis activity"/>
    <property type="evidence" value="ECO:0007669"/>
    <property type="project" value="InterPro"/>
</dbReference>
<sequence>MERPKIRVAIDDIYASEDEYESKDNVNRKEGQIDDHVESSSITISDDFSHSDKVEERQFLALRDTKKKPKNWSTRNDVRYSPKWMPLMPHYELPHLASTKLTARDLRNARIGGYQDNSGKRLHSQLQLDDGIASLDQDELQDYIERLQKRAKDLSTSSVSKSHPEFTYRTLYRIMDFDNDSKPPGNENPSGPKQVLFGPFFDPPQWMGSNRDGTLRCQVPVNNFDLFLERNKDISFIVYKTYSVLRIMQQTTFDPRTDRPQIKIEESIKPITQGLMEAIRTLLTSKHEYATLWSSFKTFGELHGPYLFVYHQRTNWHKMCASIETSSKEQMTTFWDYIIQNHGDEFAAADACISQGKINAKYVPYLYIPGEILVQKQEDSYLGWCSTSWAMHNNASQTTRDFTLDMTAETSRVPLYETEETSEKMSNEKLRVQSWSIDAWHWEFNGNFQRKRGKLQFSVVADTVASSQRFENVKLSDTRNETMSIQDLQVDERYMIDLKAYRSLHKDNQFDQVGNRKGLIDELGPEAMKRDELPDDKFQFLVPATIKGFNMRRKKWYDLLPERVREVEWNKAAFQKVVMNSKEKDLIQALVSNQLAVEASTPDADLIEGKGNGLILLLHGSPGTGKTLTAESVAEIAEKPLYRVTCADIGTKAEDAEKYLESILHLGKLWRCVVLLDEAEVFLEERGLEDLERNALVSVFLRILEYYEGILILTTNRVGTFDEAFKSRIQLALHYPTLGPYQRLRVWENFLERYEKLQDDTVETGDLRDHLDELSKEDMNGRQIRNALTTARQYAKWKGEKLNYAKLKDVIEVAGQFDKYLVKLHKGLTHDELAEDQGLR</sequence>
<dbReference type="PANTHER" id="PTHR46411">
    <property type="entry name" value="FAMILY ATPASE, PUTATIVE-RELATED"/>
    <property type="match status" value="1"/>
</dbReference>
<comment type="caution">
    <text evidence="3">The sequence shown here is derived from an EMBL/GenBank/DDBJ whole genome shotgun (WGS) entry which is preliminary data.</text>
</comment>
<dbReference type="AlphaFoldDB" id="A0A9W8NJK7"/>
<dbReference type="Pfam" id="PF00004">
    <property type="entry name" value="AAA"/>
    <property type="match status" value="1"/>
</dbReference>
<dbReference type="InterPro" id="IPR027417">
    <property type="entry name" value="P-loop_NTPase"/>
</dbReference>
<evidence type="ECO:0000256" key="1">
    <source>
        <dbReference type="SAM" id="MobiDB-lite"/>
    </source>
</evidence>
<feature type="compositionally biased region" description="Basic and acidic residues" evidence="1">
    <location>
        <begin position="22"/>
        <end position="38"/>
    </location>
</feature>
<keyword evidence="4" id="KW-1185">Reference proteome</keyword>
<dbReference type="Proteomes" id="UP001148614">
    <property type="component" value="Unassembled WGS sequence"/>
</dbReference>
<evidence type="ECO:0000259" key="2">
    <source>
        <dbReference type="SMART" id="SM00382"/>
    </source>
</evidence>
<dbReference type="Pfam" id="PF23232">
    <property type="entry name" value="AAA_lid_13"/>
    <property type="match status" value="1"/>
</dbReference>
<dbReference type="PANTHER" id="PTHR46411:SF2">
    <property type="entry name" value="AAA+ ATPASE DOMAIN-CONTAINING PROTEIN"/>
    <property type="match status" value="1"/>
</dbReference>
<dbReference type="Gene3D" id="3.40.50.300">
    <property type="entry name" value="P-loop containing nucleotide triphosphate hydrolases"/>
    <property type="match status" value="1"/>
</dbReference>
<feature type="region of interest" description="Disordered" evidence="1">
    <location>
        <begin position="19"/>
        <end position="40"/>
    </location>
</feature>
<feature type="domain" description="AAA+ ATPase" evidence="2">
    <location>
        <begin position="612"/>
        <end position="739"/>
    </location>
</feature>
<dbReference type="EMBL" id="JANPWZ010000298">
    <property type="protein sequence ID" value="KAJ3577865.1"/>
    <property type="molecule type" value="Genomic_DNA"/>
</dbReference>